<evidence type="ECO:0000313" key="2">
    <source>
        <dbReference type="Proteomes" id="UP000466345"/>
    </source>
</evidence>
<dbReference type="OrthoDB" id="5188397at2"/>
<dbReference type="EMBL" id="WEGJ01000007">
    <property type="protein sequence ID" value="MQY12530.1"/>
    <property type="molecule type" value="Genomic_DNA"/>
</dbReference>
<evidence type="ECO:0008006" key="3">
    <source>
        <dbReference type="Google" id="ProtNLM"/>
    </source>
</evidence>
<dbReference type="AlphaFoldDB" id="A0A7K0CGC0"/>
<dbReference type="RefSeq" id="WP_153452154.1">
    <property type="nucleotide sequence ID" value="NZ_WEGJ01000007.1"/>
</dbReference>
<organism evidence="1 2">
    <name type="scientific">Streptomyces smaragdinus</name>
    <dbReference type="NCBI Taxonomy" id="2585196"/>
    <lineage>
        <taxon>Bacteria</taxon>
        <taxon>Bacillati</taxon>
        <taxon>Actinomycetota</taxon>
        <taxon>Actinomycetes</taxon>
        <taxon>Kitasatosporales</taxon>
        <taxon>Streptomycetaceae</taxon>
        <taxon>Streptomyces</taxon>
    </lineage>
</organism>
<accession>A0A7K0CGC0</accession>
<sequence>MSVTFTAQDKSVIRTAAYGAVSLLAAADAAGSPHKIATQGSIALASSTGTIGHLLAEKSKIGDLGGKSVAELADKVLPALTEAMALIKKQDPAEADSFRAVLHIALESGVQARKGGVSPAMTEMIRKIDEALDAA</sequence>
<dbReference type="Proteomes" id="UP000466345">
    <property type="component" value="Unassembled WGS sequence"/>
</dbReference>
<gene>
    <name evidence="1" type="ORF">SRB5_26650</name>
</gene>
<protein>
    <recommendedName>
        <fullName evidence="3">D-alanyl-D-alanine carboxypeptidase</fullName>
    </recommendedName>
</protein>
<keyword evidence="2" id="KW-1185">Reference proteome</keyword>
<evidence type="ECO:0000313" key="1">
    <source>
        <dbReference type="EMBL" id="MQY12530.1"/>
    </source>
</evidence>
<comment type="caution">
    <text evidence="1">The sequence shown here is derived from an EMBL/GenBank/DDBJ whole genome shotgun (WGS) entry which is preliminary data.</text>
</comment>
<name>A0A7K0CGC0_9ACTN</name>
<proteinExistence type="predicted"/>
<reference evidence="1 2" key="1">
    <citation type="submission" date="2019-10" db="EMBL/GenBank/DDBJ databases">
        <title>Streptomyces smaragdinus sp. nov. and Streptomyces fabii sp. nov., isolated from the gut of fungus growing-termite Macrotermes natalensis.</title>
        <authorList>
            <person name="Schwitalla J."/>
            <person name="Benndorf R."/>
            <person name="Martin K."/>
            <person name="De Beer W."/>
            <person name="Kaster A.-K."/>
            <person name="Vollmers J."/>
            <person name="Poulsen M."/>
            <person name="Beemelmanns C."/>
        </authorList>
    </citation>
    <scope>NUCLEOTIDE SEQUENCE [LARGE SCALE GENOMIC DNA]</scope>
    <source>
        <strain evidence="1 2">RB5</strain>
    </source>
</reference>